<dbReference type="EMBL" id="UFTF01000001">
    <property type="protein sequence ID" value="SUV45511.1"/>
    <property type="molecule type" value="Genomic_DNA"/>
</dbReference>
<reference evidence="1 2" key="1">
    <citation type="submission" date="2018-06" db="EMBL/GenBank/DDBJ databases">
        <authorList>
            <consortium name="Pathogen Informatics"/>
            <person name="Doyle S."/>
        </authorList>
    </citation>
    <scope>NUCLEOTIDE SEQUENCE [LARGE SCALE GENOMIC DNA]</scope>
    <source>
        <strain evidence="1 2">NCTC12862</strain>
    </source>
</reference>
<protein>
    <submittedName>
        <fullName evidence="1">Uncharacterized protein</fullName>
    </submittedName>
</protein>
<gene>
    <name evidence="1" type="ORF">NCTC12862_01255</name>
</gene>
<evidence type="ECO:0000313" key="1">
    <source>
        <dbReference type="EMBL" id="SUV45511.1"/>
    </source>
</evidence>
<name>A0A380ZFW6_BARDO</name>
<sequence>MCGSWRNKHAVFHVYRILFWEHTMLLLLLEKIREAFGKDEGAMCYKWGEELFTLKARSVLLQKFLAICQTGHKGFSAFLDFAYRL</sequence>
<dbReference type="RefSeq" id="WP_004856605.1">
    <property type="nucleotide sequence ID" value="NZ_CACVBH010000001.1"/>
</dbReference>
<dbReference type="AlphaFoldDB" id="A0A380ZFW6"/>
<organism evidence="1 2">
    <name type="scientific">Bartonella doshiae</name>
    <dbReference type="NCBI Taxonomy" id="33044"/>
    <lineage>
        <taxon>Bacteria</taxon>
        <taxon>Pseudomonadati</taxon>
        <taxon>Pseudomonadota</taxon>
        <taxon>Alphaproteobacteria</taxon>
        <taxon>Hyphomicrobiales</taxon>
        <taxon>Bartonellaceae</taxon>
        <taxon>Bartonella</taxon>
    </lineage>
</organism>
<dbReference type="Proteomes" id="UP000254950">
    <property type="component" value="Unassembled WGS sequence"/>
</dbReference>
<evidence type="ECO:0000313" key="2">
    <source>
        <dbReference type="Proteomes" id="UP000254950"/>
    </source>
</evidence>
<proteinExistence type="predicted"/>
<accession>A0A380ZFW6</accession>